<dbReference type="PANTHER" id="PTHR32361">
    <property type="entry name" value="FERRIC/CUPRIC REDUCTASE TRANSMEMBRANE COMPONENT"/>
    <property type="match status" value="1"/>
</dbReference>
<evidence type="ECO:0000313" key="13">
    <source>
        <dbReference type="EMBL" id="CDM29844.1"/>
    </source>
</evidence>
<keyword evidence="8" id="KW-0406">Ion transport</keyword>
<dbReference type="InterPro" id="IPR017927">
    <property type="entry name" value="FAD-bd_FR_type"/>
</dbReference>
<organism evidence="13 14">
    <name type="scientific">Penicillium roqueforti (strain FM164)</name>
    <dbReference type="NCBI Taxonomy" id="1365484"/>
    <lineage>
        <taxon>Eukaryota</taxon>
        <taxon>Fungi</taxon>
        <taxon>Dikarya</taxon>
        <taxon>Ascomycota</taxon>
        <taxon>Pezizomycotina</taxon>
        <taxon>Eurotiomycetes</taxon>
        <taxon>Eurotiomycetidae</taxon>
        <taxon>Eurotiales</taxon>
        <taxon>Aspergillaceae</taxon>
        <taxon>Penicillium</taxon>
    </lineage>
</organism>
<protein>
    <submittedName>
        <fullName evidence="13">Cytochrome b245, heavy chain</fullName>
    </submittedName>
</protein>
<dbReference type="Pfam" id="PF08030">
    <property type="entry name" value="NAD_binding_6"/>
    <property type="match status" value="1"/>
</dbReference>
<feature type="domain" description="FAD-binding FR-type" evidence="12">
    <location>
        <begin position="138"/>
        <end position="273"/>
    </location>
</feature>
<dbReference type="InterPro" id="IPR013121">
    <property type="entry name" value="Fe_red_NAD-bd_6"/>
</dbReference>
<keyword evidence="10" id="KW-0325">Glycoprotein</keyword>
<evidence type="ECO:0000256" key="7">
    <source>
        <dbReference type="ARBA" id="ARBA00023002"/>
    </source>
</evidence>
<dbReference type="InterPro" id="IPR013112">
    <property type="entry name" value="FAD-bd_8"/>
</dbReference>
<dbReference type="Pfam" id="PF08022">
    <property type="entry name" value="FAD_binding_8"/>
    <property type="match status" value="1"/>
</dbReference>
<evidence type="ECO:0000256" key="8">
    <source>
        <dbReference type="ARBA" id="ARBA00023065"/>
    </source>
</evidence>
<dbReference type="GO" id="GO:0006879">
    <property type="term" value="P:intracellular iron ion homeostasis"/>
    <property type="evidence" value="ECO:0007669"/>
    <property type="project" value="TreeGrafter"/>
</dbReference>
<evidence type="ECO:0000256" key="10">
    <source>
        <dbReference type="ARBA" id="ARBA00023180"/>
    </source>
</evidence>
<evidence type="ECO:0000256" key="1">
    <source>
        <dbReference type="ARBA" id="ARBA00004141"/>
    </source>
</evidence>
<evidence type="ECO:0000256" key="4">
    <source>
        <dbReference type="ARBA" id="ARBA00022692"/>
    </source>
</evidence>
<dbReference type="Proteomes" id="UP000030686">
    <property type="component" value="Unassembled WGS sequence"/>
</dbReference>
<dbReference type="CDD" id="cd06186">
    <property type="entry name" value="NOX_Duox_like_FAD_NADP"/>
    <property type="match status" value="1"/>
</dbReference>
<sequence>MAISNLPVMWLFSTRNNCLLWATSWEFGTFNTFHRWIGRACAIEVFVHGMGVCIYQYQEVGKEFFLPLWKERDFYMGVVAALSIIVTCLLASSGIRRAAYELFLIVHQAFAVLILAALWYHLTVDGPDHVPYLWPCIAVWSFDRLGRVFRLLIWNKPTSHSSGEYNSDADLIQVKARIRRVVAPQPGSYFYVYGWRSLYFWESHPFTLSGWTTVNTEEESYTELVFLIGVHGGFTSRLRKQLLRQDESGIDSSSSVRKVHLAVEGPYGPHFDPWNSEMAVFVIGGAGITIATSFIQQLVDFVRLGKHVDQKIKCLKIIWAIKNIELYRFVYERYISTWEVVFASTYIEISLDVYLTSPSKADQQVELPMPESQTGHSATKKKIRAVVSPVCSMNFHASEEKVASEEVHNQSAFGPLKTNLIHGRPIIRDVIRSQVESFNSYPEQQIALIGCGPDTMAHDIRLSFAESSKETDVNIIFHLAPFGW</sequence>
<dbReference type="EMBL" id="HG792015">
    <property type="protein sequence ID" value="CDM29844.1"/>
    <property type="molecule type" value="Genomic_DNA"/>
</dbReference>
<evidence type="ECO:0000256" key="9">
    <source>
        <dbReference type="ARBA" id="ARBA00023136"/>
    </source>
</evidence>
<name>W6Q6F5_PENRF</name>
<feature type="transmembrane region" description="Helical" evidence="11">
    <location>
        <begin position="102"/>
        <end position="120"/>
    </location>
</feature>
<keyword evidence="3" id="KW-0813">Transport</keyword>
<keyword evidence="4 11" id="KW-0812">Transmembrane</keyword>
<dbReference type="STRING" id="1365484.W6Q6F5"/>
<reference evidence="13" key="1">
    <citation type="journal article" date="2014" name="Nat. Commun.">
        <title>Multiple recent horizontal transfers of a large genomic region in cheese making fungi.</title>
        <authorList>
            <person name="Cheeseman K."/>
            <person name="Ropars J."/>
            <person name="Renault P."/>
            <person name="Dupont J."/>
            <person name="Gouzy J."/>
            <person name="Branca A."/>
            <person name="Abraham A.L."/>
            <person name="Ceppi M."/>
            <person name="Conseiller E."/>
            <person name="Debuchy R."/>
            <person name="Malagnac F."/>
            <person name="Goarin A."/>
            <person name="Silar P."/>
            <person name="Lacoste S."/>
            <person name="Sallet E."/>
            <person name="Bensimon A."/>
            <person name="Giraud T."/>
            <person name="Brygoo Y."/>
        </authorList>
    </citation>
    <scope>NUCLEOTIDE SEQUENCE [LARGE SCALE GENOMIC DNA]</scope>
    <source>
        <strain evidence="13">FM164</strain>
    </source>
</reference>
<evidence type="ECO:0000256" key="6">
    <source>
        <dbReference type="ARBA" id="ARBA00022989"/>
    </source>
</evidence>
<feature type="transmembrane region" description="Helical" evidence="11">
    <location>
        <begin position="74"/>
        <end position="95"/>
    </location>
</feature>
<dbReference type="Gene3D" id="3.40.50.80">
    <property type="entry name" value="Nucleotide-binding domain of ferredoxin-NADP reductase (FNR) module"/>
    <property type="match status" value="1"/>
</dbReference>
<keyword evidence="7" id="KW-0560">Oxidoreductase</keyword>
<keyword evidence="5" id="KW-0249">Electron transport</keyword>
<dbReference type="Pfam" id="PF01794">
    <property type="entry name" value="Ferric_reduct"/>
    <property type="match status" value="1"/>
</dbReference>
<dbReference type="PANTHER" id="PTHR32361:SF9">
    <property type="entry name" value="FERRIC REDUCTASE TRANSMEMBRANE COMPONENT 3-RELATED"/>
    <property type="match status" value="1"/>
</dbReference>
<evidence type="ECO:0000259" key="12">
    <source>
        <dbReference type="PROSITE" id="PS51384"/>
    </source>
</evidence>
<dbReference type="PROSITE" id="PS51384">
    <property type="entry name" value="FAD_FR"/>
    <property type="match status" value="1"/>
</dbReference>
<dbReference type="GO" id="GO:0000293">
    <property type="term" value="F:ferric-chelate reductase activity"/>
    <property type="evidence" value="ECO:0007669"/>
    <property type="project" value="UniProtKB-ARBA"/>
</dbReference>
<comment type="subcellular location">
    <subcellularLocation>
        <location evidence="1">Membrane</location>
        <topology evidence="1">Multi-pass membrane protein</topology>
    </subcellularLocation>
</comment>
<dbReference type="InterPro" id="IPR051410">
    <property type="entry name" value="Ferric/Cupric_Reductase"/>
</dbReference>
<dbReference type="GO" id="GO:0006826">
    <property type="term" value="P:iron ion transport"/>
    <property type="evidence" value="ECO:0007669"/>
    <property type="project" value="TreeGrafter"/>
</dbReference>
<accession>W6Q6F5</accession>
<dbReference type="SFLD" id="SFLDG01168">
    <property type="entry name" value="Ferric_reductase_subgroup_(FRE"/>
    <property type="match status" value="1"/>
</dbReference>
<proteinExistence type="inferred from homology"/>
<keyword evidence="6 11" id="KW-1133">Transmembrane helix</keyword>
<keyword evidence="14" id="KW-1185">Reference proteome</keyword>
<evidence type="ECO:0000313" key="14">
    <source>
        <dbReference type="Proteomes" id="UP000030686"/>
    </source>
</evidence>
<dbReference type="OrthoDB" id="167398at2759"/>
<gene>
    <name evidence="13" type="ORF">PROQFM164_S01g003657</name>
</gene>
<dbReference type="SFLD" id="SFLDS00052">
    <property type="entry name" value="Ferric_Reductase_Domain"/>
    <property type="match status" value="1"/>
</dbReference>
<dbReference type="InterPro" id="IPR039261">
    <property type="entry name" value="FNR_nucleotide-bd"/>
</dbReference>
<keyword evidence="9 11" id="KW-0472">Membrane</keyword>
<evidence type="ECO:0000256" key="2">
    <source>
        <dbReference type="ARBA" id="ARBA00006278"/>
    </source>
</evidence>
<dbReference type="OMA" id="TINTCIN"/>
<evidence type="ECO:0000256" key="3">
    <source>
        <dbReference type="ARBA" id="ARBA00022448"/>
    </source>
</evidence>
<comment type="similarity">
    <text evidence="2">Belongs to the ferric reductase (FRE) family.</text>
</comment>
<evidence type="ECO:0000256" key="11">
    <source>
        <dbReference type="SAM" id="Phobius"/>
    </source>
</evidence>
<dbReference type="GO" id="GO:0005886">
    <property type="term" value="C:plasma membrane"/>
    <property type="evidence" value="ECO:0007669"/>
    <property type="project" value="TreeGrafter"/>
</dbReference>
<dbReference type="GO" id="GO:0015677">
    <property type="term" value="P:copper ion import"/>
    <property type="evidence" value="ECO:0007669"/>
    <property type="project" value="TreeGrafter"/>
</dbReference>
<dbReference type="AlphaFoldDB" id="W6Q6F5"/>
<evidence type="ECO:0000256" key="5">
    <source>
        <dbReference type="ARBA" id="ARBA00022982"/>
    </source>
</evidence>
<dbReference type="InterPro" id="IPR013130">
    <property type="entry name" value="Fe3_Rdtase_TM_dom"/>
</dbReference>